<keyword evidence="3" id="KW-1185">Reference proteome</keyword>
<dbReference type="EMBL" id="BAABBE010000006">
    <property type="protein sequence ID" value="GAA3637658.1"/>
    <property type="molecule type" value="Genomic_DNA"/>
</dbReference>
<evidence type="ECO:0000313" key="2">
    <source>
        <dbReference type="EMBL" id="GAA3637658.1"/>
    </source>
</evidence>
<evidence type="ECO:0000313" key="3">
    <source>
        <dbReference type="Proteomes" id="UP001500711"/>
    </source>
</evidence>
<protein>
    <recommendedName>
        <fullName evidence="4">Transposase</fullName>
    </recommendedName>
</protein>
<sequence length="55" mass="6121">MTAEVERDDTGVRGQSGKQPSDVRFLHVVRESMPHNESEVAFTLVVDAVQTYAVM</sequence>
<name>A0ABP7APN2_9PSEU</name>
<evidence type="ECO:0008006" key="4">
    <source>
        <dbReference type="Google" id="ProtNLM"/>
    </source>
</evidence>
<reference evidence="3" key="1">
    <citation type="journal article" date="2019" name="Int. J. Syst. Evol. Microbiol.">
        <title>The Global Catalogue of Microorganisms (GCM) 10K type strain sequencing project: providing services to taxonomists for standard genome sequencing and annotation.</title>
        <authorList>
            <consortium name="The Broad Institute Genomics Platform"/>
            <consortium name="The Broad Institute Genome Sequencing Center for Infectious Disease"/>
            <person name="Wu L."/>
            <person name="Ma J."/>
        </authorList>
    </citation>
    <scope>NUCLEOTIDE SEQUENCE [LARGE SCALE GENOMIC DNA]</scope>
    <source>
        <strain evidence="3">JCM 17494</strain>
    </source>
</reference>
<organism evidence="2 3">
    <name type="scientific">Lentzea roselyniae</name>
    <dbReference type="NCBI Taxonomy" id="531940"/>
    <lineage>
        <taxon>Bacteria</taxon>
        <taxon>Bacillati</taxon>
        <taxon>Actinomycetota</taxon>
        <taxon>Actinomycetes</taxon>
        <taxon>Pseudonocardiales</taxon>
        <taxon>Pseudonocardiaceae</taxon>
        <taxon>Lentzea</taxon>
    </lineage>
</organism>
<dbReference type="Proteomes" id="UP001500711">
    <property type="component" value="Unassembled WGS sequence"/>
</dbReference>
<gene>
    <name evidence="2" type="ORF">GCM10022267_25160</name>
</gene>
<feature type="compositionally biased region" description="Basic and acidic residues" evidence="1">
    <location>
        <begin position="1"/>
        <end position="11"/>
    </location>
</feature>
<evidence type="ECO:0000256" key="1">
    <source>
        <dbReference type="SAM" id="MobiDB-lite"/>
    </source>
</evidence>
<feature type="region of interest" description="Disordered" evidence="1">
    <location>
        <begin position="1"/>
        <end position="20"/>
    </location>
</feature>
<comment type="caution">
    <text evidence="2">The sequence shown here is derived from an EMBL/GenBank/DDBJ whole genome shotgun (WGS) entry which is preliminary data.</text>
</comment>
<accession>A0ABP7APN2</accession>
<proteinExistence type="predicted"/>